<dbReference type="GO" id="GO:0005737">
    <property type="term" value="C:cytoplasm"/>
    <property type="evidence" value="ECO:0007669"/>
    <property type="project" value="TreeGrafter"/>
</dbReference>
<dbReference type="Gene3D" id="3.30.590.10">
    <property type="entry name" value="Glutamine synthetase/guanido kinase, catalytic domain"/>
    <property type="match status" value="1"/>
</dbReference>
<keyword evidence="10" id="KW-1015">Disulfide bond</keyword>
<comment type="similarity">
    <text evidence="2 13 14">Belongs to the glutamine synthetase family.</text>
</comment>
<dbReference type="SUPFAM" id="SSF88688">
    <property type="entry name" value="Families 57/38 glycoside transferase middle domain"/>
    <property type="match status" value="1"/>
</dbReference>
<dbReference type="FunFam" id="1.20.1270.50:FF:000003">
    <property type="entry name" value="Alpha-mannosidase"/>
    <property type="match status" value="1"/>
</dbReference>
<feature type="domain" description="GS beta-grasp" evidence="16">
    <location>
        <begin position="349"/>
        <end position="430"/>
    </location>
</feature>
<evidence type="ECO:0000313" key="19">
    <source>
        <dbReference type="Proteomes" id="UP000663845"/>
    </source>
</evidence>
<evidence type="ECO:0000256" key="3">
    <source>
        <dbReference type="ARBA" id="ARBA00011823"/>
    </source>
</evidence>
<sequence>MMTMGSDFHYENANLWFKNLDKLIKYVNVQQTNGSDVNVFYSTPSCYVYALNKVDRAWTSKTDDFFPLGDTPHGFWTGYFTSRAALKRYERHSNNILQATRQLNALSQINLRNDIFYLSEAMGIVQHHDAISGTEKQNVADDYAQRLSEGIDKAADVINNAYAKLLPNDSKLPMNATQFLCQYSNISECLPIEGQKQFTLTLWNPTIHPVIHHVRVPVTKEYLIHDPMGSIVSAEYVPIPATTRNIPGRKSSAQNQYIFTTSLPALGFSTYYFEAKSFAGNNSRPEFQSSGAYVFRPLTSKIQPVLESCRFNLISRRTLVKLQCTTDIRPLDKLITNKYLSLPQPSDKLLATYIWIDGTGEQLRAKTQTISEEPRKIEDLSWWTFDGSSTEQAKGANSDVYLKPVAIFKDPFMLGAENKLVLCETYDSDKKPTKTNLRAECEKSIKSIADQKPAFGFEQEYTLLDRDGWPFGWPKNAFPAAQGPYYCGVGACQSYGRDLVEAHYRACLYAGLDIFGSNAEVMPSQWEYQIGPTRGTAASDQLWISRFILHRIAEEYGIQVTFDPKPIEIGDWNGAGCHTNFSTEAMEKPGGLKLIKEAVEKLSQRHKVHMKHYDPCGGSDNKRRLTGKHETASYEEFSSDIASRAVSVRIPRQVAEKQCGYLEDRRPSANCDPYAVSNILVKTICLNETTEEHSN</sequence>
<dbReference type="InterPro" id="IPR050292">
    <property type="entry name" value="Glutamine_Synthetase"/>
</dbReference>
<dbReference type="EC" id="6.3.1.2" evidence="4 15"/>
<dbReference type="SUPFAM" id="SSF74650">
    <property type="entry name" value="Galactose mutarotase-like"/>
    <property type="match status" value="1"/>
</dbReference>
<dbReference type="PANTHER" id="PTHR20852:SF57">
    <property type="entry name" value="GLUTAMINE SYNTHETASE 2 CYTOPLASMIC"/>
    <property type="match status" value="1"/>
</dbReference>
<dbReference type="Gene3D" id="1.20.1270.50">
    <property type="entry name" value="Glycoside hydrolase family 38, central domain"/>
    <property type="match status" value="2"/>
</dbReference>
<evidence type="ECO:0000256" key="15">
    <source>
        <dbReference type="RuleBase" id="RU004356"/>
    </source>
</evidence>
<proteinExistence type="inferred from homology"/>
<dbReference type="Pfam" id="PF09261">
    <property type="entry name" value="Alpha-mann_mid"/>
    <property type="match status" value="1"/>
</dbReference>
<dbReference type="InterPro" id="IPR027303">
    <property type="entry name" value="Gln_synth_gly_rich_site"/>
</dbReference>
<dbReference type="InterPro" id="IPR036651">
    <property type="entry name" value="Gln_synt_N_sf"/>
</dbReference>
<evidence type="ECO:0000259" key="17">
    <source>
        <dbReference type="PROSITE" id="PS51987"/>
    </source>
</evidence>
<dbReference type="InterPro" id="IPR000602">
    <property type="entry name" value="Glyco_hydro_38_N"/>
</dbReference>
<dbReference type="Pfam" id="PF03951">
    <property type="entry name" value="Gln-synt_N"/>
    <property type="match status" value="1"/>
</dbReference>
<keyword evidence="8" id="KW-0378">Hydrolase</keyword>
<dbReference type="InterPro" id="IPR037094">
    <property type="entry name" value="Glyco_hydro_38_cen_sf"/>
</dbReference>
<dbReference type="Pfam" id="PF00120">
    <property type="entry name" value="Gln-synt_C"/>
    <property type="match status" value="1"/>
</dbReference>
<evidence type="ECO:0000259" key="16">
    <source>
        <dbReference type="PROSITE" id="PS51986"/>
    </source>
</evidence>
<evidence type="ECO:0000256" key="11">
    <source>
        <dbReference type="ARBA" id="ARBA00023295"/>
    </source>
</evidence>
<dbReference type="Pfam" id="PF21260">
    <property type="entry name" value="Laman-like_dom"/>
    <property type="match status" value="1"/>
</dbReference>
<dbReference type="GO" id="GO:0005524">
    <property type="term" value="F:ATP binding"/>
    <property type="evidence" value="ECO:0007669"/>
    <property type="project" value="UniProtKB-KW"/>
</dbReference>
<dbReference type="GO" id="GO:0006542">
    <property type="term" value="P:glutamine biosynthetic process"/>
    <property type="evidence" value="ECO:0007669"/>
    <property type="project" value="InterPro"/>
</dbReference>
<dbReference type="GO" id="GO:0004559">
    <property type="term" value="F:alpha-mannosidase activity"/>
    <property type="evidence" value="ECO:0007669"/>
    <property type="project" value="InterPro"/>
</dbReference>
<evidence type="ECO:0000256" key="4">
    <source>
        <dbReference type="ARBA" id="ARBA00012937"/>
    </source>
</evidence>
<dbReference type="InterPro" id="IPR014746">
    <property type="entry name" value="Gln_synth/guanido_kin_cat_dom"/>
</dbReference>
<evidence type="ECO:0000256" key="6">
    <source>
        <dbReference type="ARBA" id="ARBA00022723"/>
    </source>
</evidence>
<dbReference type="InterPro" id="IPR008146">
    <property type="entry name" value="Gln_synth_cat_dom"/>
</dbReference>
<dbReference type="FunFam" id="3.10.20.70:FF:000004">
    <property type="entry name" value="Glutamine synthetase"/>
    <property type="match status" value="1"/>
</dbReference>
<dbReference type="Pfam" id="PF01074">
    <property type="entry name" value="Glyco_hydro_38N"/>
    <property type="match status" value="1"/>
</dbReference>
<keyword evidence="5 15" id="KW-0436">Ligase</keyword>
<protein>
    <recommendedName>
        <fullName evidence="4 15">Glutamine synthetase</fullName>
        <ecNumber evidence="4 15">6.3.1.2</ecNumber>
    </recommendedName>
</protein>
<evidence type="ECO:0000256" key="13">
    <source>
        <dbReference type="PROSITE-ProRule" id="PRU01330"/>
    </source>
</evidence>
<dbReference type="InterPro" id="IPR048534">
    <property type="entry name" value="Man2a1-like_dom"/>
</dbReference>
<dbReference type="PROSITE" id="PS00180">
    <property type="entry name" value="GLNA_1"/>
    <property type="match status" value="1"/>
</dbReference>
<dbReference type="Gene3D" id="2.60.40.1180">
    <property type="entry name" value="Golgi alpha-mannosidase II"/>
    <property type="match status" value="1"/>
</dbReference>
<keyword evidence="7 15" id="KW-0547">Nucleotide-binding</keyword>
<dbReference type="GO" id="GO:0046872">
    <property type="term" value="F:metal ion binding"/>
    <property type="evidence" value="ECO:0007669"/>
    <property type="project" value="UniProtKB-KW"/>
</dbReference>
<evidence type="ECO:0000256" key="8">
    <source>
        <dbReference type="ARBA" id="ARBA00022801"/>
    </source>
</evidence>
<dbReference type="InterPro" id="IPR011013">
    <property type="entry name" value="Gal_mutarotase_sf_dom"/>
</dbReference>
<dbReference type="SUPFAM" id="SSF55931">
    <property type="entry name" value="Glutamine synthetase/guanido kinase"/>
    <property type="match status" value="1"/>
</dbReference>
<dbReference type="SMART" id="SM01230">
    <property type="entry name" value="Gln-synt_C"/>
    <property type="match status" value="1"/>
</dbReference>
<dbReference type="FunFam" id="1.20.1270.50:FF:000002">
    <property type="entry name" value="Alpha-mannosidase"/>
    <property type="match status" value="1"/>
</dbReference>
<dbReference type="EMBL" id="CAJNOG010002332">
    <property type="protein sequence ID" value="CAF1500498.1"/>
    <property type="molecule type" value="Genomic_DNA"/>
</dbReference>
<dbReference type="AlphaFoldDB" id="A0A815T6D4"/>
<dbReference type="PANTHER" id="PTHR20852">
    <property type="entry name" value="GLUTAMINE SYNTHETASE"/>
    <property type="match status" value="1"/>
</dbReference>
<dbReference type="PROSITE" id="PS00181">
    <property type="entry name" value="GLNA_ATP"/>
    <property type="match status" value="1"/>
</dbReference>
<evidence type="ECO:0000256" key="2">
    <source>
        <dbReference type="ARBA" id="ARBA00009897"/>
    </source>
</evidence>
<dbReference type="InterPro" id="IPR015341">
    <property type="entry name" value="Glyco_hydro_38_cen"/>
</dbReference>
<dbReference type="SUPFAM" id="SSF54368">
    <property type="entry name" value="Glutamine synthetase, N-terminal domain"/>
    <property type="match status" value="1"/>
</dbReference>
<dbReference type="Gene3D" id="3.20.110.10">
    <property type="entry name" value="Glycoside hydrolase 38, N terminal domain"/>
    <property type="match status" value="1"/>
</dbReference>
<dbReference type="SUPFAM" id="SSF88713">
    <property type="entry name" value="Glycoside hydrolase/deacetylase"/>
    <property type="match status" value="1"/>
</dbReference>
<dbReference type="GO" id="GO:0030246">
    <property type="term" value="F:carbohydrate binding"/>
    <property type="evidence" value="ECO:0007669"/>
    <property type="project" value="InterPro"/>
</dbReference>
<dbReference type="InterPro" id="IPR008147">
    <property type="entry name" value="Gln_synt_N"/>
</dbReference>
<dbReference type="FunFam" id="3.30.590.10:FF:000004">
    <property type="entry name" value="Glutamine synthetase"/>
    <property type="match status" value="1"/>
</dbReference>
<dbReference type="Proteomes" id="UP000663845">
    <property type="component" value="Unassembled WGS sequence"/>
</dbReference>
<reference evidence="18" key="1">
    <citation type="submission" date="2021-02" db="EMBL/GenBank/DDBJ databases">
        <authorList>
            <person name="Nowell W R."/>
        </authorList>
    </citation>
    <scope>NUCLEOTIDE SEQUENCE</scope>
</reference>
<evidence type="ECO:0000256" key="12">
    <source>
        <dbReference type="ARBA" id="ARBA00049436"/>
    </source>
</evidence>
<evidence type="ECO:0000256" key="10">
    <source>
        <dbReference type="ARBA" id="ARBA00023157"/>
    </source>
</evidence>
<dbReference type="PROSITE" id="PS51986">
    <property type="entry name" value="GS_BETA_GRASP"/>
    <property type="match status" value="1"/>
</dbReference>
<comment type="caution">
    <text evidence="18">The sequence shown here is derived from an EMBL/GenBank/DDBJ whole genome shotgun (WGS) entry which is preliminary data.</text>
</comment>
<keyword evidence="9 15" id="KW-0067">ATP-binding</keyword>
<dbReference type="SMART" id="SM00872">
    <property type="entry name" value="Alpha-mann_mid"/>
    <property type="match status" value="1"/>
</dbReference>
<evidence type="ECO:0000256" key="5">
    <source>
        <dbReference type="ARBA" id="ARBA00022598"/>
    </source>
</evidence>
<dbReference type="GO" id="GO:0004356">
    <property type="term" value="F:glutamine synthetase activity"/>
    <property type="evidence" value="ECO:0007669"/>
    <property type="project" value="UniProtKB-EC"/>
</dbReference>
<evidence type="ECO:0000256" key="1">
    <source>
        <dbReference type="ARBA" id="ARBA00009792"/>
    </source>
</evidence>
<feature type="domain" description="GS catalytic" evidence="17">
    <location>
        <begin position="437"/>
        <end position="695"/>
    </location>
</feature>
<name>A0A815T6D4_9BILA</name>
<comment type="similarity">
    <text evidence="1">Belongs to the glycosyl hydrolase 38 family.</text>
</comment>
<comment type="catalytic activity">
    <reaction evidence="12 15">
        <text>L-glutamate + NH4(+) + ATP = L-glutamine + ADP + phosphate + H(+)</text>
        <dbReference type="Rhea" id="RHEA:16169"/>
        <dbReference type="ChEBI" id="CHEBI:15378"/>
        <dbReference type="ChEBI" id="CHEBI:28938"/>
        <dbReference type="ChEBI" id="CHEBI:29985"/>
        <dbReference type="ChEBI" id="CHEBI:30616"/>
        <dbReference type="ChEBI" id="CHEBI:43474"/>
        <dbReference type="ChEBI" id="CHEBI:58359"/>
        <dbReference type="ChEBI" id="CHEBI:456216"/>
        <dbReference type="EC" id="6.3.1.2"/>
    </reaction>
</comment>
<dbReference type="InterPro" id="IPR028995">
    <property type="entry name" value="Glyco_hydro_57/38_cen_sf"/>
</dbReference>
<accession>A0A815T6D4</accession>
<dbReference type="GO" id="GO:0006013">
    <property type="term" value="P:mannose metabolic process"/>
    <property type="evidence" value="ECO:0007669"/>
    <property type="project" value="InterPro"/>
</dbReference>
<comment type="subunit">
    <text evidence="3">Homooctamer.</text>
</comment>
<dbReference type="InterPro" id="IPR027291">
    <property type="entry name" value="Glyco_hydro_38_N_sf"/>
</dbReference>
<dbReference type="InterPro" id="IPR013780">
    <property type="entry name" value="Glyco_hydro_b"/>
</dbReference>
<dbReference type="InterPro" id="IPR011330">
    <property type="entry name" value="Glyco_hydro/deAcase_b/a-brl"/>
</dbReference>
<dbReference type="PROSITE" id="PS51987">
    <property type="entry name" value="GS_CATALYTIC"/>
    <property type="match status" value="1"/>
</dbReference>
<gene>
    <name evidence="18" type="ORF">JYZ213_LOCUS43454</name>
</gene>
<evidence type="ECO:0000313" key="18">
    <source>
        <dbReference type="EMBL" id="CAF1500498.1"/>
    </source>
</evidence>
<keyword evidence="11" id="KW-0326">Glycosidase</keyword>
<organism evidence="18 19">
    <name type="scientific">Adineta steineri</name>
    <dbReference type="NCBI Taxonomy" id="433720"/>
    <lineage>
        <taxon>Eukaryota</taxon>
        <taxon>Metazoa</taxon>
        <taxon>Spiralia</taxon>
        <taxon>Gnathifera</taxon>
        <taxon>Rotifera</taxon>
        <taxon>Eurotatoria</taxon>
        <taxon>Bdelloidea</taxon>
        <taxon>Adinetida</taxon>
        <taxon>Adinetidae</taxon>
        <taxon>Adineta</taxon>
    </lineage>
</organism>
<keyword evidence="6" id="KW-0479">Metal-binding</keyword>
<dbReference type="InterPro" id="IPR027302">
    <property type="entry name" value="Gln_synth_N_conserv_site"/>
</dbReference>
<evidence type="ECO:0000256" key="9">
    <source>
        <dbReference type="ARBA" id="ARBA00022840"/>
    </source>
</evidence>
<dbReference type="Gene3D" id="3.10.20.70">
    <property type="entry name" value="Glutamine synthetase, N-terminal domain"/>
    <property type="match status" value="1"/>
</dbReference>
<evidence type="ECO:0000256" key="7">
    <source>
        <dbReference type="ARBA" id="ARBA00022741"/>
    </source>
</evidence>
<evidence type="ECO:0000256" key="14">
    <source>
        <dbReference type="RuleBase" id="RU000384"/>
    </source>
</evidence>